<reference evidence="3 4" key="1">
    <citation type="submission" date="2017-08" db="EMBL/GenBank/DDBJ databases">
        <title>Infants hospitalized years apart are colonized by the same room-sourced microbial strains.</title>
        <authorList>
            <person name="Brooks B."/>
            <person name="Olm M.R."/>
            <person name="Firek B.A."/>
            <person name="Baker R."/>
            <person name="Thomas B.C."/>
            <person name="Morowitz M.J."/>
            <person name="Banfield J.F."/>
        </authorList>
    </citation>
    <scope>NUCLEOTIDE SEQUENCE [LARGE SCALE GENOMIC DNA]</scope>
    <source>
        <strain evidence="3">S2_005_003_R2_41</strain>
    </source>
</reference>
<protein>
    <recommendedName>
        <fullName evidence="2">AttH domain-containing protein</fullName>
    </recommendedName>
</protein>
<evidence type="ECO:0000313" key="4">
    <source>
        <dbReference type="Proteomes" id="UP000249135"/>
    </source>
</evidence>
<accession>A0A2W5PMY4</accession>
<dbReference type="Pfam" id="PF07143">
    <property type="entry name" value="CrtC"/>
    <property type="match status" value="1"/>
</dbReference>
<dbReference type="PANTHER" id="PTHR38591">
    <property type="entry name" value="HYDROLASE"/>
    <property type="match status" value="1"/>
</dbReference>
<comment type="caution">
    <text evidence="3">The sequence shown here is derived from an EMBL/GenBank/DDBJ whole genome shotgun (WGS) entry which is preliminary data.</text>
</comment>
<evidence type="ECO:0000313" key="3">
    <source>
        <dbReference type="EMBL" id="PZQ66892.1"/>
    </source>
</evidence>
<evidence type="ECO:0000256" key="1">
    <source>
        <dbReference type="SAM" id="Phobius"/>
    </source>
</evidence>
<dbReference type="EMBL" id="QFPP01000382">
    <property type="protein sequence ID" value="PZQ66892.1"/>
    <property type="molecule type" value="Genomic_DNA"/>
</dbReference>
<feature type="transmembrane region" description="Helical" evidence="1">
    <location>
        <begin position="26"/>
        <end position="48"/>
    </location>
</feature>
<feature type="domain" description="AttH" evidence="2">
    <location>
        <begin position="97"/>
        <end position="258"/>
    </location>
</feature>
<dbReference type="AlphaFoldDB" id="A0A2W5PMY4"/>
<dbReference type="Pfam" id="PF17186">
    <property type="entry name" value="Lipocalin_9"/>
    <property type="match status" value="1"/>
</dbReference>
<gene>
    <name evidence="3" type="ORF">DI563_22415</name>
</gene>
<name>A0A2W5PMY4_VARPD</name>
<sequence length="397" mass="43453">MKYFGKKRDGYSRFQRHRSRRSRRRALMRSVAFAVAMLAIGAIAWYFAASTPDSAPRLAQADAPADAAKAAGLPSERTAALPPLNLPTDEAPHGSAMEWWYYNGILDADEGPRYAFHVAVFVASGLVRHTVMHVALTDLRNGKRYDGQYRTAGVATAPVRDGFDFRQGSWRFARLAGSHTLQASLDGGASFTLDLADAPPLVAHRADGSITPGLLDFGSSGISYYYSRPRLPANGMVEVGGQSTQVRGTVWYDHQWGEFDVLELGWNWFALHLSDGSDLMIYELFDRTGRPVVTAGTHTLADGSSTPLPRESVQLQPVRQWTSPATGIRYPVAWRVNVPAGTLEVEPFVSNAEFDAGITSANVYWEGAVKVTGALEGRGFLELSGYERLKDLPARTP</sequence>
<evidence type="ECO:0000259" key="2">
    <source>
        <dbReference type="Pfam" id="PF07143"/>
    </source>
</evidence>
<keyword evidence="1" id="KW-0472">Membrane</keyword>
<dbReference type="SUPFAM" id="SSF159245">
    <property type="entry name" value="AttH-like"/>
    <property type="match status" value="1"/>
</dbReference>
<keyword evidence="1" id="KW-1133">Transmembrane helix</keyword>
<dbReference type="InterPro" id="IPR010791">
    <property type="entry name" value="AttH_dom"/>
</dbReference>
<proteinExistence type="predicted"/>
<dbReference type="Proteomes" id="UP000249135">
    <property type="component" value="Unassembled WGS sequence"/>
</dbReference>
<dbReference type="Gene3D" id="2.40.370.10">
    <property type="entry name" value="AttH-like domain"/>
    <property type="match status" value="2"/>
</dbReference>
<dbReference type="PANTHER" id="PTHR38591:SF1">
    <property type="entry name" value="BLL1000 PROTEIN"/>
    <property type="match status" value="1"/>
</dbReference>
<keyword evidence="1" id="KW-0812">Transmembrane</keyword>
<organism evidence="3 4">
    <name type="scientific">Variovorax paradoxus</name>
    <dbReference type="NCBI Taxonomy" id="34073"/>
    <lineage>
        <taxon>Bacteria</taxon>
        <taxon>Pseudomonadati</taxon>
        <taxon>Pseudomonadota</taxon>
        <taxon>Betaproteobacteria</taxon>
        <taxon>Burkholderiales</taxon>
        <taxon>Comamonadaceae</taxon>
        <taxon>Variovorax</taxon>
    </lineage>
</organism>
<dbReference type="InterPro" id="IPR023374">
    <property type="entry name" value="AttH-like_dom_sf"/>
</dbReference>